<evidence type="ECO:0000256" key="5">
    <source>
        <dbReference type="ARBA" id="ARBA00023242"/>
    </source>
</evidence>
<dbReference type="InterPro" id="IPR036576">
    <property type="entry name" value="WRKY_dom_sf"/>
</dbReference>
<keyword evidence="3" id="KW-0238">DNA-binding</keyword>
<dbReference type="FunFam" id="2.20.25.80:FF:000003">
    <property type="entry name" value="WRKY transcription factor 57"/>
    <property type="match status" value="1"/>
</dbReference>
<feature type="domain" description="WRKY" evidence="6">
    <location>
        <begin position="135"/>
        <end position="200"/>
    </location>
</feature>
<dbReference type="GeneID" id="110417175"/>
<evidence type="ECO:0000313" key="7">
    <source>
        <dbReference type="Proteomes" id="UP000504621"/>
    </source>
</evidence>
<proteinExistence type="predicted"/>
<keyword evidence="5" id="KW-0539">Nucleus</keyword>
<protein>
    <submittedName>
        <fullName evidence="8">Probable WRKY transcription factor 50</fullName>
    </submittedName>
</protein>
<dbReference type="InterPro" id="IPR044810">
    <property type="entry name" value="WRKY_plant"/>
</dbReference>
<reference evidence="8" key="1">
    <citation type="submission" date="2025-08" db="UniProtKB">
        <authorList>
            <consortium name="RefSeq"/>
        </authorList>
    </citation>
    <scope>IDENTIFICATION</scope>
    <source>
        <tissue evidence="8">Leaf</tissue>
    </source>
</reference>
<dbReference type="GO" id="GO:0043565">
    <property type="term" value="F:sequence-specific DNA binding"/>
    <property type="evidence" value="ECO:0007669"/>
    <property type="project" value="InterPro"/>
</dbReference>
<dbReference type="GO" id="GO:0005634">
    <property type="term" value="C:nucleus"/>
    <property type="evidence" value="ECO:0007669"/>
    <property type="project" value="UniProtKB-SubCell"/>
</dbReference>
<evidence type="ECO:0000256" key="4">
    <source>
        <dbReference type="ARBA" id="ARBA00023163"/>
    </source>
</evidence>
<dbReference type="PROSITE" id="PS50811">
    <property type="entry name" value="WRKY"/>
    <property type="match status" value="1"/>
</dbReference>
<organism evidence="7 8">
    <name type="scientific">Herrania umbratica</name>
    <dbReference type="NCBI Taxonomy" id="108875"/>
    <lineage>
        <taxon>Eukaryota</taxon>
        <taxon>Viridiplantae</taxon>
        <taxon>Streptophyta</taxon>
        <taxon>Embryophyta</taxon>
        <taxon>Tracheophyta</taxon>
        <taxon>Spermatophyta</taxon>
        <taxon>Magnoliopsida</taxon>
        <taxon>eudicotyledons</taxon>
        <taxon>Gunneridae</taxon>
        <taxon>Pentapetalae</taxon>
        <taxon>rosids</taxon>
        <taxon>malvids</taxon>
        <taxon>Malvales</taxon>
        <taxon>Malvaceae</taxon>
        <taxon>Byttnerioideae</taxon>
        <taxon>Herrania</taxon>
    </lineage>
</organism>
<dbReference type="RefSeq" id="XP_021285081.1">
    <property type="nucleotide sequence ID" value="XM_021429406.1"/>
</dbReference>
<dbReference type="InterPro" id="IPR003657">
    <property type="entry name" value="WRKY_dom"/>
</dbReference>
<dbReference type="PANTHER" id="PTHR31221:SF112">
    <property type="entry name" value="WRKY TRANSCRIPTION FACTOR 50-RELATED"/>
    <property type="match status" value="1"/>
</dbReference>
<dbReference type="Gene3D" id="2.20.25.80">
    <property type="entry name" value="WRKY domain"/>
    <property type="match status" value="1"/>
</dbReference>
<keyword evidence="7" id="KW-1185">Reference proteome</keyword>
<dbReference type="AlphaFoldDB" id="A0A6J1AE28"/>
<name>A0A6J1AE28_9ROSI</name>
<evidence type="ECO:0000313" key="8">
    <source>
        <dbReference type="RefSeq" id="XP_021285081.1"/>
    </source>
</evidence>
<evidence type="ECO:0000259" key="6">
    <source>
        <dbReference type="PROSITE" id="PS50811"/>
    </source>
</evidence>
<keyword evidence="2" id="KW-0805">Transcription regulation</keyword>
<evidence type="ECO:0000256" key="3">
    <source>
        <dbReference type="ARBA" id="ARBA00023125"/>
    </source>
</evidence>
<keyword evidence="4" id="KW-0804">Transcription</keyword>
<dbReference type="SUPFAM" id="SSF118290">
    <property type="entry name" value="WRKY DNA-binding domain"/>
    <property type="match status" value="1"/>
</dbReference>
<dbReference type="GO" id="GO:0003700">
    <property type="term" value="F:DNA-binding transcription factor activity"/>
    <property type="evidence" value="ECO:0007669"/>
    <property type="project" value="InterPro"/>
</dbReference>
<evidence type="ECO:0000256" key="1">
    <source>
        <dbReference type="ARBA" id="ARBA00004123"/>
    </source>
</evidence>
<comment type="subcellular location">
    <subcellularLocation>
        <location evidence="1">Nucleus</location>
    </subcellularLocation>
</comment>
<dbReference type="OrthoDB" id="693960at2759"/>
<gene>
    <name evidence="8" type="primary">LOC110417175</name>
</gene>
<sequence>MSNSNITTFLEAAAAAAVNIPQQSSSPIYSHAVMDDNSADQLDFDEDFLILAAVAGEGTNFETNASSSSCLKASTTLSQSPFLSSYEMTRSSVKGCWEVPRTSSVDDMQQDGEGYVKTMEMDDHVGFKIAFRTKSDLEIMDDGYKWRKYGKKRVKNSPNPRNYYRCSAAGCKVKKRVEREKEDPLFVITTYEGKHNHESPSADTDICHNAINPDQRTSHQLQFLHHHQQRQP</sequence>
<evidence type="ECO:0000256" key="2">
    <source>
        <dbReference type="ARBA" id="ARBA00023015"/>
    </source>
</evidence>
<dbReference type="SMART" id="SM00774">
    <property type="entry name" value="WRKY"/>
    <property type="match status" value="1"/>
</dbReference>
<dbReference type="PANTHER" id="PTHR31221">
    <property type="entry name" value="WRKY TRANSCRIPTION FACTOR PROTEIN 1-RELATED"/>
    <property type="match status" value="1"/>
</dbReference>
<accession>A0A6J1AE28</accession>
<dbReference type="Pfam" id="PF03106">
    <property type="entry name" value="WRKY"/>
    <property type="match status" value="1"/>
</dbReference>
<dbReference type="Proteomes" id="UP000504621">
    <property type="component" value="Unplaced"/>
</dbReference>